<organism evidence="3 4">
    <name type="scientific">Candidatus Gottesmanbacteria bacterium GW2011_GWA2_47_9</name>
    <dbReference type="NCBI Taxonomy" id="1618445"/>
    <lineage>
        <taxon>Bacteria</taxon>
        <taxon>Candidatus Gottesmaniibacteriota</taxon>
    </lineage>
</organism>
<dbReference type="InterPro" id="IPR013229">
    <property type="entry name" value="PEGA"/>
</dbReference>
<evidence type="ECO:0000259" key="2">
    <source>
        <dbReference type="PROSITE" id="PS51781"/>
    </source>
</evidence>
<gene>
    <name evidence="3" type="ORF">UY16_C0002G0025</name>
</gene>
<dbReference type="Pfam" id="PF08239">
    <property type="entry name" value="SH3_3"/>
    <property type="match status" value="1"/>
</dbReference>
<dbReference type="PANTHER" id="PTHR36194">
    <property type="entry name" value="S-LAYER-LIKE PROTEIN"/>
    <property type="match status" value="1"/>
</dbReference>
<name>A0A0G1WEJ9_9BACT</name>
<dbReference type="InterPro" id="IPR003646">
    <property type="entry name" value="SH3-like_bac-type"/>
</dbReference>
<dbReference type="Gene3D" id="2.30.30.40">
    <property type="entry name" value="SH3 Domains"/>
    <property type="match status" value="1"/>
</dbReference>
<evidence type="ECO:0000313" key="4">
    <source>
        <dbReference type="Proteomes" id="UP000034739"/>
    </source>
</evidence>
<dbReference type="EMBL" id="LCOY01000002">
    <property type="protein sequence ID" value="KKU88753.1"/>
    <property type="molecule type" value="Genomic_DNA"/>
</dbReference>
<dbReference type="AlphaFoldDB" id="A0A0G1WEJ9"/>
<dbReference type="Pfam" id="PF08308">
    <property type="entry name" value="PEGA"/>
    <property type="match status" value="2"/>
</dbReference>
<evidence type="ECO:0000313" key="3">
    <source>
        <dbReference type="EMBL" id="KKU88753.1"/>
    </source>
</evidence>
<dbReference type="PANTHER" id="PTHR36194:SF1">
    <property type="entry name" value="S-LAYER-LIKE PROTEIN"/>
    <property type="match status" value="1"/>
</dbReference>
<protein>
    <recommendedName>
        <fullName evidence="2">SH3b domain-containing protein</fullName>
    </recommendedName>
</protein>
<accession>A0A0G1WEJ9</accession>
<feature type="domain" description="SH3b" evidence="2">
    <location>
        <begin position="238"/>
        <end position="304"/>
    </location>
</feature>
<dbReference type="SMART" id="SM00287">
    <property type="entry name" value="SH3b"/>
    <property type="match status" value="1"/>
</dbReference>
<feature type="region of interest" description="Disordered" evidence="1">
    <location>
        <begin position="198"/>
        <end position="241"/>
    </location>
</feature>
<proteinExistence type="predicted"/>
<dbReference type="Proteomes" id="UP000034739">
    <property type="component" value="Unassembled WGS sequence"/>
</dbReference>
<reference evidence="3 4" key="1">
    <citation type="journal article" date="2015" name="Nature">
        <title>rRNA introns, odd ribosomes, and small enigmatic genomes across a large radiation of phyla.</title>
        <authorList>
            <person name="Brown C.T."/>
            <person name="Hug L.A."/>
            <person name="Thomas B.C."/>
            <person name="Sharon I."/>
            <person name="Castelle C.J."/>
            <person name="Singh A."/>
            <person name="Wilkins M.J."/>
            <person name="Williams K.H."/>
            <person name="Banfield J.F."/>
        </authorList>
    </citation>
    <scope>NUCLEOTIDE SEQUENCE [LARGE SCALE GENOMIC DNA]</scope>
</reference>
<comment type="caution">
    <text evidence="3">The sequence shown here is derived from an EMBL/GenBank/DDBJ whole genome shotgun (WGS) entry which is preliminary data.</text>
</comment>
<feature type="compositionally biased region" description="Low complexity" evidence="1">
    <location>
        <begin position="206"/>
        <end position="232"/>
    </location>
</feature>
<evidence type="ECO:0000256" key="1">
    <source>
        <dbReference type="SAM" id="MobiDB-lite"/>
    </source>
</evidence>
<sequence>MIELTMKRKLALFLVFLGLLAAVVGVVKLLTGRSGKLGELRVESAPPASVFLDNKHLGRTPFKDKVQAGEYTIKIVPEGTTPQLASWQGQISVGANLLTYVNANLAESELASAVDVLWLEKISGKLAELSITTNPDGASVLVDDETKGVTPLSLTDISTGDHSVTVTSPGFLSRTIKIKITPGYRVISSLKLALSAAGVPTPTPTPETTSMPTPTKAPKATPTKTATSSASTQPDPAKPFVIIKDTPTGFLRVRMEPTTSATESGRVNPGEKYHLEDTKSGWYQIKYDGTRLGWISGQYAEKVE</sequence>
<dbReference type="PROSITE" id="PS51781">
    <property type="entry name" value="SH3B"/>
    <property type="match status" value="1"/>
</dbReference>